<organism evidence="1">
    <name type="scientific">Moorena producens (strain JHB)</name>
    <dbReference type="NCBI Taxonomy" id="1454205"/>
    <lineage>
        <taxon>Bacteria</taxon>
        <taxon>Bacillati</taxon>
        <taxon>Cyanobacteriota</taxon>
        <taxon>Cyanophyceae</taxon>
        <taxon>Coleofasciculales</taxon>
        <taxon>Coleofasciculaceae</taxon>
        <taxon>Moorena</taxon>
    </lineage>
</organism>
<dbReference type="EMBL" id="CP017708">
    <property type="protein sequence ID" value="WAN69731.1"/>
    <property type="molecule type" value="Genomic_DNA"/>
</dbReference>
<name>A0A9Q9SU88_MOOP1</name>
<gene>
    <name evidence="1" type="ORF">BJP36_37200</name>
</gene>
<reference evidence="1" key="2">
    <citation type="submission" date="2022-10" db="EMBL/GenBank/DDBJ databases">
        <authorList>
            <person name="Ngo T.-E."/>
        </authorList>
    </citation>
    <scope>NUCLEOTIDE SEQUENCE</scope>
    <source>
        <strain evidence="1">JHB</strain>
    </source>
</reference>
<evidence type="ECO:0000313" key="1">
    <source>
        <dbReference type="EMBL" id="WAN69731.1"/>
    </source>
</evidence>
<accession>A0A9Q9SU88</accession>
<reference evidence="1" key="1">
    <citation type="journal article" date="2017" name="Proc. Natl. Acad. Sci. U.S.A.">
        <title>Comparative genomics uncovers the prolific and distinctive metabolic potential of the cyanobacterial genus Moorea.</title>
        <authorList>
            <person name="Leao T."/>
            <person name="Castelao G."/>
            <person name="Korobeynikov A."/>
            <person name="Monroe E.A."/>
            <person name="Podell S."/>
            <person name="Glukhov E."/>
            <person name="Allen E.E."/>
            <person name="Gerwick W.H."/>
            <person name="Gerwick L."/>
        </authorList>
    </citation>
    <scope>NUCLEOTIDE SEQUENCE</scope>
    <source>
        <strain evidence="1">JHB</strain>
    </source>
</reference>
<sequence>MANIQISNLRPAGADLFLDSESYMHDLTEQEMMNTLGGVKVEILWTALCVEW</sequence>
<protein>
    <submittedName>
        <fullName evidence="1">Uncharacterized protein</fullName>
    </submittedName>
</protein>
<dbReference type="AlphaFoldDB" id="A0A9Q9SU88"/>
<dbReference type="Proteomes" id="UP000176944">
    <property type="component" value="Chromosome"/>
</dbReference>
<proteinExistence type="predicted"/>